<sequence>MLNQIFAVIYQDTRYMVDPSYLINCSPKFLEIITPFLNHGYDISTLHLRIIYDKFTSKNIGNFLKICQDLQTNVQDHEVAEICEIAILFQSKKIYETGINFMHNNINSNFYFSYNKIQELKSDQHLLIESDEATIVHHAGDLNELEFDDTYDYVQNEEVCLSDTNNNFINRKSIEVSSSCYKIQIENSLLKCRRYIFIKDKEILFTAKQKDNEIFIGKGNEVHINDSKINKIATITQNNDGYNIVTTDQEFKIHYIIDNSKKSYSMKVKFIHKGLKINWSPKIPMNQEKIRGMYNHQPIQSKKIFFLQNLAKHTTYIFRKMNKKTFEAECHSTVSPLIIFSIAISQIVGPYD</sequence>
<evidence type="ECO:0000313" key="2">
    <source>
        <dbReference type="Proteomes" id="UP001470230"/>
    </source>
</evidence>
<evidence type="ECO:0000313" key="1">
    <source>
        <dbReference type="EMBL" id="KAK8838061.1"/>
    </source>
</evidence>
<dbReference type="Proteomes" id="UP001470230">
    <property type="component" value="Unassembled WGS sequence"/>
</dbReference>
<accession>A0ABR2GW20</accession>
<proteinExistence type="predicted"/>
<organism evidence="1 2">
    <name type="scientific">Tritrichomonas musculus</name>
    <dbReference type="NCBI Taxonomy" id="1915356"/>
    <lineage>
        <taxon>Eukaryota</taxon>
        <taxon>Metamonada</taxon>
        <taxon>Parabasalia</taxon>
        <taxon>Tritrichomonadida</taxon>
        <taxon>Tritrichomonadidae</taxon>
        <taxon>Tritrichomonas</taxon>
    </lineage>
</organism>
<name>A0ABR2GW20_9EUKA</name>
<reference evidence="1 2" key="1">
    <citation type="submission" date="2024-04" db="EMBL/GenBank/DDBJ databases">
        <title>Tritrichomonas musculus Genome.</title>
        <authorList>
            <person name="Alves-Ferreira E."/>
            <person name="Grigg M."/>
            <person name="Lorenzi H."/>
            <person name="Galac M."/>
        </authorList>
    </citation>
    <scope>NUCLEOTIDE SEQUENCE [LARGE SCALE GENOMIC DNA]</scope>
    <source>
        <strain evidence="1 2">EAF2021</strain>
    </source>
</reference>
<gene>
    <name evidence="1" type="ORF">M9Y10_036012</name>
</gene>
<keyword evidence="2" id="KW-1185">Reference proteome</keyword>
<comment type="caution">
    <text evidence="1">The sequence shown here is derived from an EMBL/GenBank/DDBJ whole genome shotgun (WGS) entry which is preliminary data.</text>
</comment>
<dbReference type="EMBL" id="JAPFFF010000057">
    <property type="protein sequence ID" value="KAK8838061.1"/>
    <property type="molecule type" value="Genomic_DNA"/>
</dbReference>
<protein>
    <submittedName>
        <fullName evidence="1">Uncharacterized protein</fullName>
    </submittedName>
</protein>